<gene>
    <name evidence="1" type="ORF">SPELUC_LOCUS14521</name>
</gene>
<evidence type="ECO:0000313" key="2">
    <source>
        <dbReference type="Proteomes" id="UP000789366"/>
    </source>
</evidence>
<proteinExistence type="predicted"/>
<comment type="caution">
    <text evidence="1">The sequence shown here is derived from an EMBL/GenBank/DDBJ whole genome shotgun (WGS) entry which is preliminary data.</text>
</comment>
<evidence type="ECO:0000313" key="1">
    <source>
        <dbReference type="EMBL" id="CAG8751653.1"/>
    </source>
</evidence>
<reference evidence="1" key="1">
    <citation type="submission" date="2021-06" db="EMBL/GenBank/DDBJ databases">
        <authorList>
            <person name="Kallberg Y."/>
            <person name="Tangrot J."/>
            <person name="Rosling A."/>
        </authorList>
    </citation>
    <scope>NUCLEOTIDE SEQUENCE</scope>
    <source>
        <strain evidence="1">28 12/20/2015</strain>
    </source>
</reference>
<accession>A0ACA9QHF1</accession>
<feature type="non-terminal residue" evidence="1">
    <location>
        <position position="39"/>
    </location>
</feature>
<dbReference type="Proteomes" id="UP000789366">
    <property type="component" value="Unassembled WGS sequence"/>
</dbReference>
<feature type="non-terminal residue" evidence="1">
    <location>
        <position position="1"/>
    </location>
</feature>
<organism evidence="1 2">
    <name type="scientific">Cetraspora pellucida</name>
    <dbReference type="NCBI Taxonomy" id="1433469"/>
    <lineage>
        <taxon>Eukaryota</taxon>
        <taxon>Fungi</taxon>
        <taxon>Fungi incertae sedis</taxon>
        <taxon>Mucoromycota</taxon>
        <taxon>Glomeromycotina</taxon>
        <taxon>Glomeromycetes</taxon>
        <taxon>Diversisporales</taxon>
        <taxon>Gigasporaceae</taxon>
        <taxon>Cetraspora</taxon>
    </lineage>
</organism>
<name>A0ACA9QHF1_9GLOM</name>
<sequence>ELFRTFNYGIGMALIVSPDDKINAISLLKQYESSLLQDR</sequence>
<dbReference type="EMBL" id="CAJVPW010043173">
    <property type="protein sequence ID" value="CAG8751653.1"/>
    <property type="molecule type" value="Genomic_DNA"/>
</dbReference>
<keyword evidence="2" id="KW-1185">Reference proteome</keyword>
<protein>
    <submittedName>
        <fullName evidence="1">5751_t:CDS:1</fullName>
    </submittedName>
</protein>